<comment type="caution">
    <text evidence="1">The sequence shown here is derived from an EMBL/GenBank/DDBJ whole genome shotgun (WGS) entry which is preliminary data.</text>
</comment>
<dbReference type="InterPro" id="IPR036561">
    <property type="entry name" value="MAM33_sf"/>
</dbReference>
<name>A0A6D2JP26_9BRAS</name>
<dbReference type="FunFam" id="3.10.280.10:FF:000003">
    <property type="entry name" value="Mitochondrial glycoprotein"/>
    <property type="match status" value="1"/>
</dbReference>
<dbReference type="Gene3D" id="3.10.280.10">
    <property type="entry name" value="Mitochondrial glycoprotein"/>
    <property type="match status" value="1"/>
</dbReference>
<evidence type="ECO:0000313" key="2">
    <source>
        <dbReference type="Proteomes" id="UP000467841"/>
    </source>
</evidence>
<dbReference type="AlphaFoldDB" id="A0A6D2JP26"/>
<dbReference type="PANTHER" id="PTHR10826:SF14">
    <property type="entry name" value="MITOCHONDRIAL GLYCOPROTEIN FAMILY PROTEIN"/>
    <property type="match status" value="1"/>
</dbReference>
<gene>
    <name evidence="1" type="ORF">MERR_LOCUS28787</name>
</gene>
<dbReference type="EMBL" id="CACVBM020001249">
    <property type="protein sequence ID" value="CAA7041552.1"/>
    <property type="molecule type" value="Genomic_DNA"/>
</dbReference>
<dbReference type="PANTHER" id="PTHR10826">
    <property type="entry name" value="COMPLEMENT COMPONENT 1"/>
    <property type="match status" value="1"/>
</dbReference>
<organism evidence="1 2">
    <name type="scientific">Microthlaspi erraticum</name>
    <dbReference type="NCBI Taxonomy" id="1685480"/>
    <lineage>
        <taxon>Eukaryota</taxon>
        <taxon>Viridiplantae</taxon>
        <taxon>Streptophyta</taxon>
        <taxon>Embryophyta</taxon>
        <taxon>Tracheophyta</taxon>
        <taxon>Spermatophyta</taxon>
        <taxon>Magnoliopsida</taxon>
        <taxon>eudicotyledons</taxon>
        <taxon>Gunneridae</taxon>
        <taxon>Pentapetalae</taxon>
        <taxon>rosids</taxon>
        <taxon>malvids</taxon>
        <taxon>Brassicales</taxon>
        <taxon>Brassicaceae</taxon>
        <taxon>Coluteocarpeae</taxon>
        <taxon>Microthlaspi</taxon>
    </lineage>
</organism>
<evidence type="ECO:0000313" key="1">
    <source>
        <dbReference type="EMBL" id="CAA7041552.1"/>
    </source>
</evidence>
<dbReference type="GO" id="GO:0005759">
    <property type="term" value="C:mitochondrial matrix"/>
    <property type="evidence" value="ECO:0007669"/>
    <property type="project" value="InterPro"/>
</dbReference>
<protein>
    <recommendedName>
        <fullName evidence="3">Mitochondrial glycoprotein family protein</fullName>
    </recommendedName>
</protein>
<dbReference type="SUPFAM" id="SSF54529">
    <property type="entry name" value="Mitochondrial glycoprotein MAM33-like"/>
    <property type="match status" value="1"/>
</dbReference>
<dbReference type="InterPro" id="IPR003428">
    <property type="entry name" value="MAM33"/>
</dbReference>
<evidence type="ECO:0008006" key="3">
    <source>
        <dbReference type="Google" id="ProtNLM"/>
    </source>
</evidence>
<dbReference type="Proteomes" id="UP000467841">
    <property type="component" value="Unassembled WGS sequence"/>
</dbReference>
<reference evidence="1" key="1">
    <citation type="submission" date="2020-01" db="EMBL/GenBank/DDBJ databases">
        <authorList>
            <person name="Mishra B."/>
        </authorList>
    </citation>
    <scope>NUCLEOTIDE SEQUENCE [LARGE SCALE GENOMIC DNA]</scope>
</reference>
<keyword evidence="2" id="KW-1185">Reference proteome</keyword>
<dbReference type="Pfam" id="PF02330">
    <property type="entry name" value="MAM33"/>
    <property type="match status" value="1"/>
</dbReference>
<dbReference type="OrthoDB" id="278212at2759"/>
<proteinExistence type="predicted"/>
<accession>A0A6D2JP26</accession>
<sequence>MSANMKTSMALLLLTLRKTRISPSHSPFLPSRTLISCKSPLPSPRSRDITTSTSLLSSRRSYASIAAAYSPFQSNILRIIRNEIEYQSDYAPPHQPATEFKSFSVEDCPGEQCIVMRGQFGEEESIKMEATMFDGYMAVPRTGLDASGRDVRLHISLLVDISKNDGSDDIEFLCSVWPNRIEVQKLYMVRGSKTTGQPYMGRNFGSLNYEFQTAIREFLRVRGIDAGLCFFLHEYMMNKDRIELIQWLRKLNAFIAK</sequence>